<accession>A0ABR4P8F9</accession>
<evidence type="ECO:0008006" key="7">
    <source>
        <dbReference type="Google" id="ProtNLM"/>
    </source>
</evidence>
<dbReference type="Pfam" id="PF16335">
    <property type="entry name" value="GtaA_6_Hairpin"/>
    <property type="match status" value="3"/>
</dbReference>
<feature type="domain" description="Glutaminase A central" evidence="3">
    <location>
        <begin position="361"/>
        <end position="483"/>
    </location>
</feature>
<dbReference type="Proteomes" id="UP001629113">
    <property type="component" value="Unassembled WGS sequence"/>
</dbReference>
<feature type="domain" description="Glutaminase A central" evidence="3">
    <location>
        <begin position="535"/>
        <end position="659"/>
    </location>
</feature>
<proteinExistence type="predicted"/>
<keyword evidence="2" id="KW-0732">Signal</keyword>
<feature type="chain" id="PRO_5045597384" description="Glutaminase" evidence="2">
    <location>
        <begin position="23"/>
        <end position="823"/>
    </location>
</feature>
<dbReference type="PANTHER" id="PTHR31987:SF12">
    <property type="entry name" value="PUTATIVE (AFU_ORTHOLOGUE AFUA_3G10910)-RELATED"/>
    <property type="match status" value="1"/>
</dbReference>
<dbReference type="InterPro" id="IPR052743">
    <property type="entry name" value="Glutaminase_GtaA"/>
</dbReference>
<dbReference type="EMBL" id="JBFCZG010000007">
    <property type="protein sequence ID" value="KAL3419604.1"/>
    <property type="molecule type" value="Genomic_DNA"/>
</dbReference>
<protein>
    <recommendedName>
        <fullName evidence="7">Glutaminase</fullName>
    </recommendedName>
</protein>
<feature type="domain" description="Glutaminase A N-terminal" evidence="4">
    <location>
        <begin position="125"/>
        <end position="355"/>
    </location>
</feature>
<reference evidence="5 6" key="1">
    <citation type="submission" date="2024-06" db="EMBL/GenBank/DDBJ databases">
        <title>Complete genome of Phlyctema vagabunda strain 19-DSS-EL-015.</title>
        <authorList>
            <person name="Fiorenzani C."/>
        </authorList>
    </citation>
    <scope>NUCLEOTIDE SEQUENCE [LARGE SCALE GENOMIC DNA]</scope>
    <source>
        <strain evidence="5 6">19-DSS-EL-015</strain>
    </source>
</reference>
<evidence type="ECO:0000259" key="4">
    <source>
        <dbReference type="Pfam" id="PF17168"/>
    </source>
</evidence>
<feature type="region of interest" description="Disordered" evidence="1">
    <location>
        <begin position="800"/>
        <end position="823"/>
    </location>
</feature>
<dbReference type="Pfam" id="PF17168">
    <property type="entry name" value="DUF5127"/>
    <property type="match status" value="1"/>
</dbReference>
<feature type="domain" description="Glutaminase A central" evidence="3">
    <location>
        <begin position="680"/>
        <end position="780"/>
    </location>
</feature>
<evidence type="ECO:0000313" key="5">
    <source>
        <dbReference type="EMBL" id="KAL3419604.1"/>
    </source>
</evidence>
<keyword evidence="6" id="KW-1185">Reference proteome</keyword>
<dbReference type="PANTHER" id="PTHR31987">
    <property type="entry name" value="GLUTAMINASE A-RELATED"/>
    <property type="match status" value="1"/>
</dbReference>
<dbReference type="InterPro" id="IPR032514">
    <property type="entry name" value="GtaA_central"/>
</dbReference>
<gene>
    <name evidence="5" type="ORF">PVAG01_08102</name>
</gene>
<evidence type="ECO:0000256" key="1">
    <source>
        <dbReference type="SAM" id="MobiDB-lite"/>
    </source>
</evidence>
<organism evidence="5 6">
    <name type="scientific">Phlyctema vagabunda</name>
    <dbReference type="NCBI Taxonomy" id="108571"/>
    <lineage>
        <taxon>Eukaryota</taxon>
        <taxon>Fungi</taxon>
        <taxon>Dikarya</taxon>
        <taxon>Ascomycota</taxon>
        <taxon>Pezizomycotina</taxon>
        <taxon>Leotiomycetes</taxon>
        <taxon>Helotiales</taxon>
        <taxon>Dermateaceae</taxon>
        <taxon>Phlyctema</taxon>
    </lineage>
</organism>
<evidence type="ECO:0000313" key="6">
    <source>
        <dbReference type="Proteomes" id="UP001629113"/>
    </source>
</evidence>
<evidence type="ECO:0000259" key="3">
    <source>
        <dbReference type="Pfam" id="PF16335"/>
    </source>
</evidence>
<evidence type="ECO:0000256" key="2">
    <source>
        <dbReference type="SAM" id="SignalP"/>
    </source>
</evidence>
<feature type="signal peptide" evidence="2">
    <location>
        <begin position="1"/>
        <end position="22"/>
    </location>
</feature>
<comment type="caution">
    <text evidence="5">The sequence shown here is derived from an EMBL/GenBank/DDBJ whole genome shotgun (WGS) entry which is preliminary data.</text>
</comment>
<dbReference type="InterPro" id="IPR033433">
    <property type="entry name" value="GtaA_N"/>
</dbReference>
<sequence>MRWTSYLVAAASAASITLGVEASTLTPPVLPLIVRNPYLSAWLGTARQNPWDHWPIFWTGQEIGLGVLAAVPASDTVFPLLGRPHDSLPRTGESFNVSYPVYHGATYDASTTNLSYSLPAPNAAQEPVEVILSFLSPITPTSTLRQSIPASYLTVHVSGGFNIDIYIDMNGLWVSANRGNDIEWYFSEAEDPEDKTKAPLKTWKVSRRTQQLLTEDADRAEWGTLHFTGPADVNHEAGTSALLRQRFSRTGTLQNVVDGEFRKIMDEEPVFAFAKSFKLNGTSASGGKSHDSVLFTIAHIQDPVVQFASARGLTYMRPLWASYYLSPDELLRYHYYDFDNAFKLASNYSEQLASDALKSGSEDYKDIVALSARQVLGATSFSGTPDDPIIFLKEISSNGNFQTVDVIFPAFPFFLYTNPRWLAYLLEPLIEYQLSGQYPNDYCIHDLGAHFPNATGHPDGRDEYMPVEESGNFLIMALALTNALKYDTKPASIWSSMGAQSLHETSTDSAFPLYIDSQGLDDSFGGPINSKGEKQARKWATKTYKLLKQWTGYLVREALIPKHQLSTDDFAGPLANMTNLALKGIIGIRAMSEIAELVGETSEAKYYRNISDVYIQKWQEPGGYGLSRDGTHFKLAYSWYGSWSTLYNLFTDSLLCFHLPSTSQQGIASGQKPLQEATSKTAFVDEKVYKLQSDWYHAVRQKYGLPLDSRHLYTKTDWEFFAVAVASKSVREEIVQSIALWVNETTTDLPMTDLYDTEDPGWPGINFKARPVVGGSFAFLALERACDGQAVAGLGFLDEDPKTDDVSDGFDGGGKGHNRDDEL</sequence>
<name>A0ABR4P8F9_9HELO</name>